<dbReference type="CDD" id="cd16913">
    <property type="entry name" value="YkuD_like"/>
    <property type="match status" value="1"/>
</dbReference>
<keyword evidence="8" id="KW-0732">Signal</keyword>
<dbReference type="Proteomes" id="UP001284601">
    <property type="component" value="Unassembled WGS sequence"/>
</dbReference>
<dbReference type="InterPro" id="IPR005490">
    <property type="entry name" value="LD_TPept_cat_dom"/>
</dbReference>
<comment type="caution">
    <text evidence="10">The sequence shown here is derived from an EMBL/GenBank/DDBJ whole genome shotgun (WGS) entry which is preliminary data.</text>
</comment>
<feature type="active site" description="Nucleophile" evidence="6">
    <location>
        <position position="341"/>
    </location>
</feature>
<dbReference type="Pfam" id="PF03734">
    <property type="entry name" value="YkuD"/>
    <property type="match status" value="1"/>
</dbReference>
<gene>
    <name evidence="10" type="ORF">R7226_03115</name>
</gene>
<feature type="compositionally biased region" description="Low complexity" evidence="7">
    <location>
        <begin position="35"/>
        <end position="59"/>
    </location>
</feature>
<feature type="active site" description="Proton donor/acceptor" evidence="6">
    <location>
        <position position="327"/>
    </location>
</feature>
<evidence type="ECO:0000256" key="8">
    <source>
        <dbReference type="SAM" id="SignalP"/>
    </source>
</evidence>
<name>A0ABU4HJ17_9ACTN</name>
<dbReference type="InterPro" id="IPR036365">
    <property type="entry name" value="PGBD-like_sf"/>
</dbReference>
<reference evidence="11" key="1">
    <citation type="submission" date="2023-07" db="EMBL/GenBank/DDBJ databases">
        <title>Conexibacter stalactiti sp. nov., isolated from stalactites in a lava cave and emended description of the genus Conexibacter.</title>
        <authorList>
            <person name="Lee S.D."/>
        </authorList>
    </citation>
    <scope>NUCLEOTIDE SEQUENCE [LARGE SCALE GENOMIC DNA]</scope>
    <source>
        <strain evidence="11">KCTC 39840</strain>
    </source>
</reference>
<reference evidence="10 11" key="2">
    <citation type="submission" date="2023-10" db="EMBL/GenBank/DDBJ databases">
        <authorList>
            <person name="Han X.F."/>
        </authorList>
    </citation>
    <scope>NUCLEOTIDE SEQUENCE [LARGE SCALE GENOMIC DNA]</scope>
    <source>
        <strain evidence="10 11">KCTC 39840</strain>
    </source>
</reference>
<evidence type="ECO:0000256" key="4">
    <source>
        <dbReference type="ARBA" id="ARBA00022984"/>
    </source>
</evidence>
<keyword evidence="3 6" id="KW-0133">Cell shape</keyword>
<dbReference type="PROSITE" id="PS52029">
    <property type="entry name" value="LD_TPASE"/>
    <property type="match status" value="1"/>
</dbReference>
<feature type="domain" description="L,D-TPase catalytic" evidence="9">
    <location>
        <begin position="261"/>
        <end position="365"/>
    </location>
</feature>
<evidence type="ECO:0000256" key="1">
    <source>
        <dbReference type="ARBA" id="ARBA00004752"/>
    </source>
</evidence>
<keyword evidence="5 6" id="KW-0961">Cell wall biogenesis/degradation</keyword>
<sequence>MTGRTAISAFAATLAIAATPAAAFAQDAPAEPAAVDPAVAAAAAPRAGAEQVPPTTTTPTPTPPAPRRAVRRARARIGTSFESGVYRVGSSTLTVPGRVVHITGRIVPYVPGQKVRVRIWLGDRLAKQVTVTPKPTKTKQTATFRAKFTAGKLGDVRVFAVHEQSPQQAAAQSKAASVAVVAPLAGFGTNSPFVALLQQKLADLGYAVPRSGVYDAGTGDAVEAYRKVLGSARLKTIDGAVVDKLLRGQGGFKIRYPDHGRHVEANLSQQVLALIENGRVLRTYTTSSGASVTPTVLGNYRFYWKQPGVNNRGMVHSSYFIRGYAIHGYPSVPTYPASHGCLRVPIRVALDIYNWVQLGDQIDVYY</sequence>
<dbReference type="Gene3D" id="2.40.440.10">
    <property type="entry name" value="L,D-transpeptidase catalytic domain-like"/>
    <property type="match status" value="1"/>
</dbReference>
<protein>
    <submittedName>
        <fullName evidence="10">L,D-transpeptidase family protein</fullName>
    </submittedName>
</protein>
<evidence type="ECO:0000256" key="2">
    <source>
        <dbReference type="ARBA" id="ARBA00022679"/>
    </source>
</evidence>
<evidence type="ECO:0000256" key="3">
    <source>
        <dbReference type="ARBA" id="ARBA00022960"/>
    </source>
</evidence>
<dbReference type="Gene3D" id="1.10.101.10">
    <property type="entry name" value="PGBD-like superfamily/PGBD"/>
    <property type="match status" value="1"/>
</dbReference>
<dbReference type="PANTHER" id="PTHR30582">
    <property type="entry name" value="L,D-TRANSPEPTIDASE"/>
    <property type="match status" value="1"/>
</dbReference>
<dbReference type="PANTHER" id="PTHR30582:SF2">
    <property type="entry name" value="L,D-TRANSPEPTIDASE YCIB-RELATED"/>
    <property type="match status" value="1"/>
</dbReference>
<dbReference type="InterPro" id="IPR050979">
    <property type="entry name" value="LD-transpeptidase"/>
</dbReference>
<evidence type="ECO:0000313" key="10">
    <source>
        <dbReference type="EMBL" id="MDW5593311.1"/>
    </source>
</evidence>
<dbReference type="EMBL" id="JAWSTH010000004">
    <property type="protein sequence ID" value="MDW5593311.1"/>
    <property type="molecule type" value="Genomic_DNA"/>
</dbReference>
<keyword evidence="4 6" id="KW-0573">Peptidoglycan synthesis</keyword>
<evidence type="ECO:0000313" key="11">
    <source>
        <dbReference type="Proteomes" id="UP001284601"/>
    </source>
</evidence>
<comment type="pathway">
    <text evidence="1 6">Cell wall biogenesis; peptidoglycan biosynthesis.</text>
</comment>
<feature type="region of interest" description="Disordered" evidence="7">
    <location>
        <begin position="35"/>
        <end position="69"/>
    </location>
</feature>
<dbReference type="SUPFAM" id="SSF141523">
    <property type="entry name" value="L,D-transpeptidase catalytic domain-like"/>
    <property type="match status" value="1"/>
</dbReference>
<dbReference type="InterPro" id="IPR036366">
    <property type="entry name" value="PGBDSf"/>
</dbReference>
<organism evidence="10 11">
    <name type="scientific">Conexibacter stalactiti</name>
    <dbReference type="NCBI Taxonomy" id="1940611"/>
    <lineage>
        <taxon>Bacteria</taxon>
        <taxon>Bacillati</taxon>
        <taxon>Actinomycetota</taxon>
        <taxon>Thermoleophilia</taxon>
        <taxon>Solirubrobacterales</taxon>
        <taxon>Conexibacteraceae</taxon>
        <taxon>Conexibacter</taxon>
    </lineage>
</organism>
<feature type="chain" id="PRO_5046590203" evidence="8">
    <location>
        <begin position="26"/>
        <end position="366"/>
    </location>
</feature>
<evidence type="ECO:0000256" key="5">
    <source>
        <dbReference type="ARBA" id="ARBA00023316"/>
    </source>
</evidence>
<proteinExistence type="predicted"/>
<dbReference type="InterPro" id="IPR038063">
    <property type="entry name" value="Transpep_catalytic_dom"/>
</dbReference>
<evidence type="ECO:0000256" key="7">
    <source>
        <dbReference type="SAM" id="MobiDB-lite"/>
    </source>
</evidence>
<accession>A0ABU4HJ17</accession>
<keyword evidence="11" id="KW-1185">Reference proteome</keyword>
<dbReference type="SUPFAM" id="SSF47090">
    <property type="entry name" value="PGBD-like"/>
    <property type="match status" value="1"/>
</dbReference>
<feature type="signal peptide" evidence="8">
    <location>
        <begin position="1"/>
        <end position="25"/>
    </location>
</feature>
<evidence type="ECO:0000256" key="6">
    <source>
        <dbReference type="PROSITE-ProRule" id="PRU01373"/>
    </source>
</evidence>
<keyword evidence="2" id="KW-0808">Transferase</keyword>
<evidence type="ECO:0000259" key="9">
    <source>
        <dbReference type="PROSITE" id="PS52029"/>
    </source>
</evidence>
<dbReference type="RefSeq" id="WP_318595571.1">
    <property type="nucleotide sequence ID" value="NZ_JAWSTH010000004.1"/>
</dbReference>